<evidence type="ECO:0000313" key="2">
    <source>
        <dbReference type="EMBL" id="SPC90260.1"/>
    </source>
</evidence>
<feature type="compositionally biased region" description="Basic and acidic residues" evidence="1">
    <location>
        <begin position="82"/>
        <end position="93"/>
    </location>
</feature>
<dbReference type="EMBL" id="OIVN01001133">
    <property type="protein sequence ID" value="SPC90260.1"/>
    <property type="molecule type" value="Genomic_DNA"/>
</dbReference>
<proteinExistence type="predicted"/>
<organism evidence="2">
    <name type="scientific">Fagus sylvatica</name>
    <name type="common">Beechnut</name>
    <dbReference type="NCBI Taxonomy" id="28930"/>
    <lineage>
        <taxon>Eukaryota</taxon>
        <taxon>Viridiplantae</taxon>
        <taxon>Streptophyta</taxon>
        <taxon>Embryophyta</taxon>
        <taxon>Tracheophyta</taxon>
        <taxon>Spermatophyta</taxon>
        <taxon>Magnoliopsida</taxon>
        <taxon>eudicotyledons</taxon>
        <taxon>Gunneridae</taxon>
        <taxon>Pentapetalae</taxon>
        <taxon>rosids</taxon>
        <taxon>fabids</taxon>
        <taxon>Fagales</taxon>
        <taxon>Fagaceae</taxon>
        <taxon>Fagus</taxon>
    </lineage>
</organism>
<gene>
    <name evidence="2" type="ORF">FSB_LOCUS18142</name>
</gene>
<reference evidence="2" key="1">
    <citation type="submission" date="2018-02" db="EMBL/GenBank/DDBJ databases">
        <authorList>
            <person name="Cohen D.B."/>
            <person name="Kent A.D."/>
        </authorList>
    </citation>
    <scope>NUCLEOTIDE SEQUENCE</scope>
</reference>
<protein>
    <submittedName>
        <fullName evidence="2">Uncharacterized protein</fullName>
    </submittedName>
</protein>
<name>A0A2N9FT62_FAGSY</name>
<evidence type="ECO:0000256" key="1">
    <source>
        <dbReference type="SAM" id="MobiDB-lite"/>
    </source>
</evidence>
<accession>A0A2N9FT62</accession>
<sequence length="160" mass="17600">MATITANPTRNPPQTPPATTIRRLQQPTANHRSSSKPTNNKPTTTHRRPQILKPTKPTVLVLLRESQTHRSSSPPPPPSADPVERNTQRRDRPNPGPRVGSRSGPCTKRPGATCPDLIGVAGMARGGWAESRGREQRAKAEKEKENIAKPFSGQKKKNFR</sequence>
<feature type="region of interest" description="Disordered" evidence="1">
    <location>
        <begin position="1"/>
        <end position="160"/>
    </location>
</feature>
<dbReference type="AlphaFoldDB" id="A0A2N9FT62"/>
<feature type="compositionally biased region" description="Polar residues" evidence="1">
    <location>
        <begin position="22"/>
        <end position="43"/>
    </location>
</feature>
<feature type="compositionally biased region" description="Basic and acidic residues" evidence="1">
    <location>
        <begin position="131"/>
        <end position="147"/>
    </location>
</feature>